<sequence>MAGYTKSPGIFKNLENKASAENVIKNVRLMMYTYAGPKGACERGVWSIESGLQCVREDVEVIIQLNKGRHYDHTNVCFTVSADADSRKTRNESAFIYSNCFAIRIFTNPEIRSISSYTRTPERGKRQQKTAAECDSVNQFKEAMTEQGKAPWAWAEATIRLDHLN</sequence>
<evidence type="ECO:0000313" key="2">
    <source>
        <dbReference type="Proteomes" id="UP000054477"/>
    </source>
</evidence>
<keyword evidence="2" id="KW-1185">Reference proteome</keyword>
<organism evidence="1 2">
    <name type="scientific">Laccaria amethystina LaAM-08-1</name>
    <dbReference type="NCBI Taxonomy" id="1095629"/>
    <lineage>
        <taxon>Eukaryota</taxon>
        <taxon>Fungi</taxon>
        <taxon>Dikarya</taxon>
        <taxon>Basidiomycota</taxon>
        <taxon>Agaricomycotina</taxon>
        <taxon>Agaricomycetes</taxon>
        <taxon>Agaricomycetidae</taxon>
        <taxon>Agaricales</taxon>
        <taxon>Agaricineae</taxon>
        <taxon>Hydnangiaceae</taxon>
        <taxon>Laccaria</taxon>
    </lineage>
</organism>
<dbReference type="HOGENOM" id="CLU_1611031_0_0_1"/>
<name>A0A0C9WWZ6_9AGAR</name>
<protein>
    <submittedName>
        <fullName evidence="1">Uncharacterized protein</fullName>
    </submittedName>
</protein>
<evidence type="ECO:0000313" key="1">
    <source>
        <dbReference type="EMBL" id="KIJ97175.1"/>
    </source>
</evidence>
<accession>A0A0C9WWZ6</accession>
<dbReference type="Proteomes" id="UP000054477">
    <property type="component" value="Unassembled WGS sequence"/>
</dbReference>
<proteinExistence type="predicted"/>
<dbReference type="EMBL" id="KN838700">
    <property type="protein sequence ID" value="KIJ97175.1"/>
    <property type="molecule type" value="Genomic_DNA"/>
</dbReference>
<gene>
    <name evidence="1" type="ORF">K443DRAFT_124165</name>
</gene>
<dbReference type="AlphaFoldDB" id="A0A0C9WWZ6"/>
<reference evidence="1 2" key="1">
    <citation type="submission" date="2014-04" db="EMBL/GenBank/DDBJ databases">
        <authorList>
            <consortium name="DOE Joint Genome Institute"/>
            <person name="Kuo A."/>
            <person name="Kohler A."/>
            <person name="Nagy L.G."/>
            <person name="Floudas D."/>
            <person name="Copeland A."/>
            <person name="Barry K.W."/>
            <person name="Cichocki N."/>
            <person name="Veneault-Fourrey C."/>
            <person name="LaButti K."/>
            <person name="Lindquist E.A."/>
            <person name="Lipzen A."/>
            <person name="Lundell T."/>
            <person name="Morin E."/>
            <person name="Murat C."/>
            <person name="Sun H."/>
            <person name="Tunlid A."/>
            <person name="Henrissat B."/>
            <person name="Grigoriev I.V."/>
            <person name="Hibbett D.S."/>
            <person name="Martin F."/>
            <person name="Nordberg H.P."/>
            <person name="Cantor M.N."/>
            <person name="Hua S.X."/>
        </authorList>
    </citation>
    <scope>NUCLEOTIDE SEQUENCE [LARGE SCALE GENOMIC DNA]</scope>
    <source>
        <strain evidence="1 2">LaAM-08-1</strain>
    </source>
</reference>
<reference evidence="2" key="2">
    <citation type="submission" date="2015-01" db="EMBL/GenBank/DDBJ databases">
        <title>Evolutionary Origins and Diversification of the Mycorrhizal Mutualists.</title>
        <authorList>
            <consortium name="DOE Joint Genome Institute"/>
            <consortium name="Mycorrhizal Genomics Consortium"/>
            <person name="Kohler A."/>
            <person name="Kuo A."/>
            <person name="Nagy L.G."/>
            <person name="Floudas D."/>
            <person name="Copeland A."/>
            <person name="Barry K.W."/>
            <person name="Cichocki N."/>
            <person name="Veneault-Fourrey C."/>
            <person name="LaButti K."/>
            <person name="Lindquist E.A."/>
            <person name="Lipzen A."/>
            <person name="Lundell T."/>
            <person name="Morin E."/>
            <person name="Murat C."/>
            <person name="Riley R."/>
            <person name="Ohm R."/>
            <person name="Sun H."/>
            <person name="Tunlid A."/>
            <person name="Henrissat B."/>
            <person name="Grigoriev I.V."/>
            <person name="Hibbett D.S."/>
            <person name="Martin F."/>
        </authorList>
    </citation>
    <scope>NUCLEOTIDE SEQUENCE [LARGE SCALE GENOMIC DNA]</scope>
    <source>
        <strain evidence="2">LaAM-08-1</strain>
    </source>
</reference>